<dbReference type="RefSeq" id="WP_008252469.1">
    <property type="nucleotide sequence ID" value="NZ_CP014544.1"/>
</dbReference>
<dbReference type="Proteomes" id="UP000074119">
    <property type="component" value="Chromosome"/>
</dbReference>
<evidence type="ECO:0000313" key="1">
    <source>
        <dbReference type="EMBL" id="AMO69894.1"/>
    </source>
</evidence>
<organism evidence="1 2">
    <name type="scientific">Zhongshania aliphaticivorans</name>
    <dbReference type="NCBI Taxonomy" id="1470434"/>
    <lineage>
        <taxon>Bacteria</taxon>
        <taxon>Pseudomonadati</taxon>
        <taxon>Pseudomonadota</taxon>
        <taxon>Gammaproteobacteria</taxon>
        <taxon>Cellvibrionales</taxon>
        <taxon>Spongiibacteraceae</taxon>
        <taxon>Zhongshania</taxon>
    </lineage>
</organism>
<sequence>MKPLHKANYILLSTKKRDGSFVATPVWCAGDEHAIYAFSAGDAGKVKRLRNFSECKIAACTVLGKRLGEDHSASAYLLNAEESVIAHRSLVEKYGLQMRLLDLGATLAGRKKTRAFMRIELA</sequence>
<dbReference type="SUPFAM" id="SSF50475">
    <property type="entry name" value="FMN-binding split barrel"/>
    <property type="match status" value="1"/>
</dbReference>
<dbReference type="AlphaFoldDB" id="A0A127M9G8"/>
<protein>
    <recommendedName>
        <fullName evidence="3">Pyridoxamine 5'-phosphate oxidase putative domain-containing protein</fullName>
    </recommendedName>
</protein>
<gene>
    <name evidence="1" type="ORF">AZF00_17000</name>
</gene>
<dbReference type="InterPro" id="IPR019965">
    <property type="entry name" value="PPOX_F420-dep_Rv2061_put"/>
</dbReference>
<dbReference type="KEGG" id="zal:AZF00_17000"/>
<dbReference type="STRING" id="1470434.AZF00_17000"/>
<dbReference type="InterPro" id="IPR012349">
    <property type="entry name" value="Split_barrel_FMN-bd"/>
</dbReference>
<dbReference type="Gene3D" id="2.30.110.10">
    <property type="entry name" value="Electron Transport, Fmn-binding Protein, Chain A"/>
    <property type="match status" value="1"/>
</dbReference>
<dbReference type="NCBIfam" id="TIGR03666">
    <property type="entry name" value="Rv2061_F420"/>
    <property type="match status" value="1"/>
</dbReference>
<dbReference type="EMBL" id="CP014544">
    <property type="protein sequence ID" value="AMO69894.1"/>
    <property type="molecule type" value="Genomic_DNA"/>
</dbReference>
<evidence type="ECO:0008006" key="3">
    <source>
        <dbReference type="Google" id="ProtNLM"/>
    </source>
</evidence>
<reference evidence="1 2" key="1">
    <citation type="submission" date="2015-12" db="EMBL/GenBank/DDBJ databases">
        <authorList>
            <person name="Shamseldin A."/>
            <person name="Moawad H."/>
            <person name="Abd El-Rahim W.M."/>
            <person name="Sadowsky M.J."/>
        </authorList>
    </citation>
    <scope>NUCLEOTIDE SEQUENCE [LARGE SCALE GENOMIC DNA]</scope>
    <source>
        <strain evidence="1 2">SM2</strain>
    </source>
</reference>
<proteinExistence type="predicted"/>
<accession>A0A127M9G8</accession>
<evidence type="ECO:0000313" key="2">
    <source>
        <dbReference type="Proteomes" id="UP000074119"/>
    </source>
</evidence>
<name>A0A127M9G8_9GAMM</name>